<feature type="compositionally biased region" description="Low complexity" evidence="4">
    <location>
        <begin position="133"/>
        <end position="163"/>
    </location>
</feature>
<dbReference type="RefSeq" id="XP_014160819.1">
    <property type="nucleotide sequence ID" value="XM_014305344.1"/>
</dbReference>
<dbReference type="OrthoDB" id="21225at2759"/>
<keyword evidence="1 3" id="KW-0597">Phosphoprotein</keyword>
<feature type="modified residue" description="4-aspartylphosphate" evidence="3">
    <location>
        <position position="28"/>
    </location>
</feature>
<dbReference type="PANTHER" id="PTHR45339:SF1">
    <property type="entry name" value="HYBRID SIGNAL TRANSDUCTION HISTIDINE KINASE J"/>
    <property type="match status" value="1"/>
</dbReference>
<reference evidence="6 7" key="1">
    <citation type="submission" date="2011-02" db="EMBL/GenBank/DDBJ databases">
        <title>The Genome Sequence of Sphaeroforma arctica JP610.</title>
        <authorList>
            <consortium name="The Broad Institute Genome Sequencing Platform"/>
            <person name="Russ C."/>
            <person name="Cuomo C."/>
            <person name="Young S.K."/>
            <person name="Zeng Q."/>
            <person name="Gargeya S."/>
            <person name="Alvarado L."/>
            <person name="Berlin A."/>
            <person name="Chapman S.B."/>
            <person name="Chen Z."/>
            <person name="Freedman E."/>
            <person name="Gellesch M."/>
            <person name="Goldberg J."/>
            <person name="Griggs A."/>
            <person name="Gujja S."/>
            <person name="Heilman E."/>
            <person name="Heiman D."/>
            <person name="Howarth C."/>
            <person name="Mehta T."/>
            <person name="Neiman D."/>
            <person name="Pearson M."/>
            <person name="Roberts A."/>
            <person name="Saif S."/>
            <person name="Shea T."/>
            <person name="Shenoy N."/>
            <person name="Sisk P."/>
            <person name="Stolte C."/>
            <person name="Sykes S."/>
            <person name="White J."/>
            <person name="Yandava C."/>
            <person name="Burger G."/>
            <person name="Gray M.W."/>
            <person name="Holland P.W.H."/>
            <person name="King N."/>
            <person name="Lang F.B.F."/>
            <person name="Roger A.J."/>
            <person name="Ruiz-Trillo I."/>
            <person name="Haas B."/>
            <person name="Nusbaum C."/>
            <person name="Birren B."/>
        </authorList>
    </citation>
    <scope>NUCLEOTIDE SEQUENCE [LARGE SCALE GENOMIC DNA]</scope>
    <source>
        <strain evidence="6 7">JP610</strain>
    </source>
</reference>
<feature type="domain" description="Response regulatory" evidence="5">
    <location>
        <begin position="1"/>
        <end position="103"/>
    </location>
</feature>
<dbReference type="CDD" id="cd17546">
    <property type="entry name" value="REC_hyHK_CKI1_RcsC-like"/>
    <property type="match status" value="2"/>
</dbReference>
<protein>
    <recommendedName>
        <fullName evidence="5">Response regulatory domain-containing protein</fullName>
    </recommendedName>
</protein>
<evidence type="ECO:0000256" key="4">
    <source>
        <dbReference type="SAM" id="MobiDB-lite"/>
    </source>
</evidence>
<organism evidence="6 7">
    <name type="scientific">Sphaeroforma arctica JP610</name>
    <dbReference type="NCBI Taxonomy" id="667725"/>
    <lineage>
        <taxon>Eukaryota</taxon>
        <taxon>Ichthyosporea</taxon>
        <taxon>Ichthyophonida</taxon>
        <taxon>Sphaeroforma</taxon>
    </lineage>
</organism>
<evidence type="ECO:0000256" key="2">
    <source>
        <dbReference type="ARBA" id="ARBA00023012"/>
    </source>
</evidence>
<dbReference type="Proteomes" id="UP000054560">
    <property type="component" value="Unassembled WGS sequence"/>
</dbReference>
<dbReference type="PANTHER" id="PTHR45339">
    <property type="entry name" value="HYBRID SIGNAL TRANSDUCTION HISTIDINE KINASE J"/>
    <property type="match status" value="1"/>
</dbReference>
<keyword evidence="7" id="KW-1185">Reference proteome</keyword>
<dbReference type="EMBL" id="KQ241630">
    <property type="protein sequence ID" value="KNC86917.1"/>
    <property type="molecule type" value="Genomic_DNA"/>
</dbReference>
<gene>
    <name evidence="6" type="ORF">SARC_00962</name>
</gene>
<evidence type="ECO:0000256" key="1">
    <source>
        <dbReference type="ARBA" id="ARBA00022553"/>
    </source>
</evidence>
<evidence type="ECO:0000313" key="7">
    <source>
        <dbReference type="Proteomes" id="UP000054560"/>
    </source>
</evidence>
<evidence type="ECO:0000313" key="6">
    <source>
        <dbReference type="EMBL" id="KNC86917.1"/>
    </source>
</evidence>
<sequence length="362" mass="40037">MTGREAVDIITGAKASPHNGDYHLILMDLQMPDMGGTEAAIAIRAHEDAQRAKESLRPPAYIVCMTANVLSDQVDEGMAGQMEAYMPKPLRKQEFNRLMFEFSTVLVERFGQTTETATATADDLNTNNDNHDNNNNIIKNKNDSNNNNNNVNNNNSNNNNKINVNSAVATPHQLTKQPSRTATDTASYANTRRIAPVAAQDFVFPKGLNVLLCEDNQINIKVASAFLTKLNAPHVVAVNGLEAVEIITGARPSPHNGNYHLILMDIQMPVMDGTEATLKIRAYEQALKAQGVTHAPMFIVCMTANVLKDQVDECMSGSMDAYMPKPLRKKEFNRLMEEYTLELLKRFGCPDADPDMAIATRW</sequence>
<dbReference type="SUPFAM" id="SSF52172">
    <property type="entry name" value="CheY-like"/>
    <property type="match status" value="2"/>
</dbReference>
<dbReference type="Pfam" id="PF00072">
    <property type="entry name" value="Response_reg"/>
    <property type="match status" value="1"/>
</dbReference>
<dbReference type="GeneID" id="25901466"/>
<dbReference type="STRING" id="667725.A0A0L0GD22"/>
<dbReference type="AlphaFoldDB" id="A0A0L0GD22"/>
<dbReference type="InterPro" id="IPR001789">
    <property type="entry name" value="Sig_transdc_resp-reg_receiver"/>
</dbReference>
<feature type="domain" description="Response regulatory" evidence="5">
    <location>
        <begin position="209"/>
        <end position="340"/>
    </location>
</feature>
<accession>A0A0L0GD22</accession>
<proteinExistence type="predicted"/>
<feature type="modified residue" description="4-aspartylphosphate" evidence="3">
    <location>
        <position position="265"/>
    </location>
</feature>
<evidence type="ECO:0000259" key="5">
    <source>
        <dbReference type="PROSITE" id="PS50110"/>
    </source>
</evidence>
<dbReference type="PROSITE" id="PS50110">
    <property type="entry name" value="RESPONSE_REGULATORY"/>
    <property type="match status" value="2"/>
</dbReference>
<evidence type="ECO:0000256" key="3">
    <source>
        <dbReference type="PROSITE-ProRule" id="PRU00169"/>
    </source>
</evidence>
<dbReference type="eggNOG" id="KOG0519">
    <property type="taxonomic scope" value="Eukaryota"/>
</dbReference>
<keyword evidence="2" id="KW-0902">Two-component regulatory system</keyword>
<dbReference type="Gene3D" id="3.40.50.2300">
    <property type="match status" value="2"/>
</dbReference>
<name>A0A0L0GD22_9EUKA</name>
<dbReference type="GO" id="GO:0000160">
    <property type="term" value="P:phosphorelay signal transduction system"/>
    <property type="evidence" value="ECO:0007669"/>
    <property type="project" value="UniProtKB-KW"/>
</dbReference>
<dbReference type="SMART" id="SM00448">
    <property type="entry name" value="REC"/>
    <property type="match status" value="1"/>
</dbReference>
<dbReference type="InterPro" id="IPR011006">
    <property type="entry name" value="CheY-like_superfamily"/>
</dbReference>
<feature type="region of interest" description="Disordered" evidence="4">
    <location>
        <begin position="118"/>
        <end position="163"/>
    </location>
</feature>